<protein>
    <submittedName>
        <fullName evidence="6">SPOSA6832_00564-mRNA-1:cds</fullName>
    </submittedName>
</protein>
<name>A0A0D6EH11_SPOSA</name>
<sequence length="429" mass="48171">MSSETVQAEAAAQSIISAINAPSLAQMELTNPHGAGQELEDIDRNLYRSKELWKVRPCLVFPLLADPSTFKLTELIHAMQPGEGRGVFGGQIIAQAAWAATQSVRRDEPETKKGLHSLHCYFLNFGNADIPVLYTVQRLRDGRSYSTRTVLATQAGTPIFTLTCSFCVPEPKQPVRALPLPRWPLKWTRTEEEERERKERGEKIPEPEECEPTEEVLRKALDQAKSLPEKLRTFVERNAEERRQSSIELRNTDKSVAIHFASLRSGNCGTELATPTKDVGHIFSYERSASQQLQLMLNPLPNRQLYWFRSRAPVVKDPDFQKCVLAYASDLNFIGTAARATGLGSSTRPRLGMLASLDHSMYFYDDTVDAHDWLLYYMNSPVTSNGRGLVQGRIYKRDGTLAVVCSTDAVYHALNREEQTQEGVVRAAL</sequence>
<comment type="similarity">
    <text evidence="1">Belongs to the C/M/P thioester hydrolase family.</text>
</comment>
<evidence type="ECO:0000313" key="7">
    <source>
        <dbReference type="Proteomes" id="UP000243876"/>
    </source>
</evidence>
<evidence type="ECO:0000256" key="2">
    <source>
        <dbReference type="ARBA" id="ARBA00022801"/>
    </source>
</evidence>
<dbReference type="EMBL" id="CENE01000002">
    <property type="protein sequence ID" value="CEQ39093.1"/>
    <property type="molecule type" value="Genomic_DNA"/>
</dbReference>
<dbReference type="InterPro" id="IPR042171">
    <property type="entry name" value="Acyl-CoA_hotdog"/>
</dbReference>
<feature type="compositionally biased region" description="Basic and acidic residues" evidence="3">
    <location>
        <begin position="189"/>
        <end position="206"/>
    </location>
</feature>
<dbReference type="PANTHER" id="PTHR11066:SF34">
    <property type="entry name" value="ACYL-COENZYME A THIOESTERASE 8"/>
    <property type="match status" value="1"/>
</dbReference>
<feature type="region of interest" description="Disordered" evidence="3">
    <location>
        <begin position="189"/>
        <end position="213"/>
    </location>
</feature>
<dbReference type="GO" id="GO:0005782">
    <property type="term" value="C:peroxisomal matrix"/>
    <property type="evidence" value="ECO:0007669"/>
    <property type="project" value="UniProtKB-SubCell"/>
</dbReference>
<dbReference type="GO" id="GO:0006637">
    <property type="term" value="P:acyl-CoA metabolic process"/>
    <property type="evidence" value="ECO:0007669"/>
    <property type="project" value="InterPro"/>
</dbReference>
<dbReference type="InterPro" id="IPR003703">
    <property type="entry name" value="Acyl_CoA_thio"/>
</dbReference>
<dbReference type="GO" id="GO:0047617">
    <property type="term" value="F:fatty acyl-CoA hydrolase activity"/>
    <property type="evidence" value="ECO:0007669"/>
    <property type="project" value="InterPro"/>
</dbReference>
<proteinExistence type="inferred from homology"/>
<dbReference type="CDD" id="cd03445">
    <property type="entry name" value="Thioesterase_II_repeat2"/>
    <property type="match status" value="1"/>
</dbReference>
<dbReference type="AlphaFoldDB" id="A0A0D6EH11"/>
<organism evidence="6 7">
    <name type="scientific">Sporidiobolus salmonicolor</name>
    <name type="common">Yeast-like fungus</name>
    <name type="synonym">Sporobolomyces salmonicolor</name>
    <dbReference type="NCBI Taxonomy" id="5005"/>
    <lineage>
        <taxon>Eukaryota</taxon>
        <taxon>Fungi</taxon>
        <taxon>Dikarya</taxon>
        <taxon>Basidiomycota</taxon>
        <taxon>Pucciniomycotina</taxon>
        <taxon>Microbotryomycetes</taxon>
        <taxon>Sporidiobolales</taxon>
        <taxon>Sporidiobolaceae</taxon>
        <taxon>Sporobolomyces</taxon>
    </lineage>
</organism>
<gene>
    <name evidence="6" type="primary">SPOSA6832_00564</name>
</gene>
<evidence type="ECO:0000259" key="4">
    <source>
        <dbReference type="Pfam" id="PF13622"/>
    </source>
</evidence>
<reference evidence="7" key="1">
    <citation type="submission" date="2015-02" db="EMBL/GenBank/DDBJ databases">
        <authorList>
            <person name="Gon?alves P."/>
        </authorList>
    </citation>
    <scope>NUCLEOTIDE SEQUENCE [LARGE SCALE GENOMIC DNA]</scope>
</reference>
<accession>A0A0D6EH11</accession>
<dbReference type="CDD" id="cd03444">
    <property type="entry name" value="Thioesterase_II_repeat1"/>
    <property type="match status" value="1"/>
</dbReference>
<dbReference type="GO" id="GO:0009062">
    <property type="term" value="P:fatty acid catabolic process"/>
    <property type="evidence" value="ECO:0007669"/>
    <property type="project" value="TreeGrafter"/>
</dbReference>
<dbReference type="InterPro" id="IPR029069">
    <property type="entry name" value="HotDog_dom_sf"/>
</dbReference>
<feature type="domain" description="Acyl-CoA thioesterase-like C-terminal" evidence="5">
    <location>
        <begin position="301"/>
        <end position="405"/>
    </location>
</feature>
<dbReference type="OrthoDB" id="68328at2759"/>
<dbReference type="Pfam" id="PF20789">
    <property type="entry name" value="4HBT_3C"/>
    <property type="match status" value="1"/>
</dbReference>
<feature type="domain" description="Acyl-CoA thioesterase-like N-terminal HotDog" evidence="4">
    <location>
        <begin position="84"/>
        <end position="166"/>
    </location>
</feature>
<evidence type="ECO:0000259" key="5">
    <source>
        <dbReference type="Pfam" id="PF20789"/>
    </source>
</evidence>
<evidence type="ECO:0000313" key="6">
    <source>
        <dbReference type="EMBL" id="CEQ39093.1"/>
    </source>
</evidence>
<dbReference type="Proteomes" id="UP000243876">
    <property type="component" value="Unassembled WGS sequence"/>
</dbReference>
<dbReference type="PANTHER" id="PTHR11066">
    <property type="entry name" value="ACYL-COA THIOESTERASE"/>
    <property type="match status" value="1"/>
</dbReference>
<dbReference type="InterPro" id="IPR049449">
    <property type="entry name" value="TesB_ACOT8-like_N"/>
</dbReference>
<evidence type="ECO:0000256" key="3">
    <source>
        <dbReference type="SAM" id="MobiDB-lite"/>
    </source>
</evidence>
<keyword evidence="2" id="KW-0378">Hydrolase</keyword>
<dbReference type="SUPFAM" id="SSF54637">
    <property type="entry name" value="Thioesterase/thiol ester dehydrase-isomerase"/>
    <property type="match status" value="2"/>
</dbReference>
<evidence type="ECO:0000256" key="1">
    <source>
        <dbReference type="ARBA" id="ARBA00006538"/>
    </source>
</evidence>
<dbReference type="Pfam" id="PF13622">
    <property type="entry name" value="4HBT_3"/>
    <property type="match status" value="1"/>
</dbReference>
<dbReference type="InterPro" id="IPR049450">
    <property type="entry name" value="ACOT8-like_C"/>
</dbReference>
<dbReference type="Gene3D" id="2.40.160.210">
    <property type="entry name" value="Acyl-CoA thioesterase, double hotdog domain"/>
    <property type="match status" value="1"/>
</dbReference>
<keyword evidence="7" id="KW-1185">Reference proteome</keyword>